<feature type="domain" description="PelB C-terminal" evidence="2">
    <location>
        <begin position="749"/>
        <end position="1009"/>
    </location>
</feature>
<evidence type="ECO:0000259" key="2">
    <source>
        <dbReference type="Pfam" id="PF24604"/>
    </source>
</evidence>
<dbReference type="EMBL" id="CACVAX010000034">
    <property type="protein sequence ID" value="CAA6811881.1"/>
    <property type="molecule type" value="Genomic_DNA"/>
</dbReference>
<feature type="repeat" description="TPR" evidence="1">
    <location>
        <begin position="598"/>
        <end position="631"/>
    </location>
</feature>
<dbReference type="InterPro" id="IPR011990">
    <property type="entry name" value="TPR-like_helical_dom_sf"/>
</dbReference>
<proteinExistence type="predicted"/>
<accession>A0A6S6SXQ6</accession>
<dbReference type="AlphaFoldDB" id="A0A6S6SXQ6"/>
<sequence>MLYLLFPKGNIEDFLSSQGDHANLSINYLQNMILYHPKNIDLKMILMEKYTQTGQNQEALAINQALIANTQNKKLLTQLRKVEYLLEKALYFEKPNTQKLIKLKKRLLDYYEYSQENRDYLFFFAESSNIDYGYLKYDALVHYMEEHPEVVDYGLEKMAFDLANKLNYQEASLTYLEKLIKYPELNKELSEYLVYSLFERNQFTKARKITTKLFLQSQTDDERTKFFHLALYTLAQDKTKTPTDISKLIQDYANLKDLLAPDIVIILNTLIELGKSKEAATFAINMFYSNPESFDETGIDMAIQSLLWNAKLEHARAFSFFAEGKFEKQKYLDKTIQISTWLGENDAVTALNEQGYYKYNSKIYEMYFLNNKDLDANYKLLGEIYKKKVRQKAYKFIENMAMYYEHTGEIPKAEAYFTKLYQTSKQKTAAYHAIAFSYKNSHFEKGLKLYKAYQSKYGIDPILQDLSIKRLLALKRFDEAYALTKATEKKNFLNNKQRFTDLAWLEKDYVYLYQKFWDFEAKNQLNATNYEHFLLLEKSLNYSNKIEYLYQQAWKKTHNGYYLSSLMYKLLEKKKFDEFQRKLNGLTQKENTVLEHNIEFQTLLAQYYIQQSNISLALKSYEKIFKLAPNKISSHQSYLWLLLDNQAKNPKLSKKLRLHLKHLKRNPKLREQLGMVAVVAAMSSQKYSLAKKWISKLLEKNPHHQEYISLNNDIETMERNKRYETHNKMLHPQHLKRQININKKHLGLALNVTETDFSYQWKLYQNIKSKIMLKHYEYKNAKGISAEQTAFEIALKNSNQSFLWDFSLTQTEAKKDFTSASLNLGYRTHNFNVSLDTKYQNKTTLTPKLEQNALENALALNVQAYINQRTSFSFTAQKSEFETLHGLNAGEAKRVQLNANYILRSGYPDITFNSYLNHNQFSKNISQDFSEFGLASSVGTARQQTLNSSWKPFGTVALAINDDKNLGGSLTLGVSKMLTGDDSLDVLLDYYNGIGVISEPIYGLNVKYRF</sequence>
<dbReference type="Gene3D" id="1.25.40.10">
    <property type="entry name" value="Tetratricopeptide repeat domain"/>
    <property type="match status" value="1"/>
</dbReference>
<keyword evidence="1" id="KW-0802">TPR repeat</keyword>
<dbReference type="SUPFAM" id="SSF48452">
    <property type="entry name" value="TPR-like"/>
    <property type="match status" value="1"/>
</dbReference>
<organism evidence="3">
    <name type="scientific">uncultured Sulfurovum sp</name>
    <dbReference type="NCBI Taxonomy" id="269237"/>
    <lineage>
        <taxon>Bacteria</taxon>
        <taxon>Pseudomonadati</taxon>
        <taxon>Campylobacterota</taxon>
        <taxon>Epsilonproteobacteria</taxon>
        <taxon>Campylobacterales</taxon>
        <taxon>Sulfurovaceae</taxon>
        <taxon>Sulfurovum</taxon>
        <taxon>environmental samples</taxon>
    </lineage>
</organism>
<name>A0A6S6SXQ6_9BACT</name>
<dbReference type="PROSITE" id="PS50005">
    <property type="entry name" value="TPR"/>
    <property type="match status" value="1"/>
</dbReference>
<evidence type="ECO:0000256" key="1">
    <source>
        <dbReference type="PROSITE-ProRule" id="PRU00339"/>
    </source>
</evidence>
<gene>
    <name evidence="3" type="ORF">HELGO_WM5471</name>
</gene>
<dbReference type="InterPro" id="IPR019734">
    <property type="entry name" value="TPR_rpt"/>
</dbReference>
<reference evidence="3" key="1">
    <citation type="submission" date="2020-01" db="EMBL/GenBank/DDBJ databases">
        <authorList>
            <person name="Meier V. D."/>
            <person name="Meier V D."/>
        </authorList>
    </citation>
    <scope>NUCLEOTIDE SEQUENCE</scope>
    <source>
        <strain evidence="3">HLG_WM_MAG_04</strain>
    </source>
</reference>
<dbReference type="Pfam" id="PF24604">
    <property type="entry name" value="B-barrel_PelB_C"/>
    <property type="match status" value="1"/>
</dbReference>
<evidence type="ECO:0000313" key="3">
    <source>
        <dbReference type="EMBL" id="CAA6811881.1"/>
    </source>
</evidence>
<protein>
    <submittedName>
        <fullName evidence="3">Extracellular Matrix protein PelB</fullName>
    </submittedName>
</protein>
<dbReference type="InterPro" id="IPR057306">
    <property type="entry name" value="B-barrel_PelB_C"/>
</dbReference>
<dbReference type="Pfam" id="PF13429">
    <property type="entry name" value="TPR_15"/>
    <property type="match status" value="1"/>
</dbReference>